<evidence type="ECO:0000313" key="2">
    <source>
        <dbReference type="EMBL" id="KAL1492330.1"/>
    </source>
</evidence>
<sequence>MNNNYEDNEKIAKEQDKNGNDNEDEQDRDEVNDVKNEEESDDQAELETIPCSNKKSLILTASKDAHYNLAKQAMRMKTSDHVHYTSEFDGYTEKFIRLEEIPNMTITLRTTAKKFPVGTGQGYS</sequence>
<proteinExistence type="predicted"/>
<feature type="compositionally biased region" description="Basic and acidic residues" evidence="1">
    <location>
        <begin position="7"/>
        <end position="20"/>
    </location>
</feature>
<dbReference type="EMBL" id="JBDJPC010000008">
    <property type="protein sequence ID" value="KAL1492330.1"/>
    <property type="molecule type" value="Genomic_DNA"/>
</dbReference>
<organism evidence="2 3">
    <name type="scientific">Hypothenemus hampei</name>
    <name type="common">Coffee berry borer</name>
    <dbReference type="NCBI Taxonomy" id="57062"/>
    <lineage>
        <taxon>Eukaryota</taxon>
        <taxon>Metazoa</taxon>
        <taxon>Ecdysozoa</taxon>
        <taxon>Arthropoda</taxon>
        <taxon>Hexapoda</taxon>
        <taxon>Insecta</taxon>
        <taxon>Pterygota</taxon>
        <taxon>Neoptera</taxon>
        <taxon>Endopterygota</taxon>
        <taxon>Coleoptera</taxon>
        <taxon>Polyphaga</taxon>
        <taxon>Cucujiformia</taxon>
        <taxon>Curculionidae</taxon>
        <taxon>Scolytinae</taxon>
        <taxon>Hypothenemus</taxon>
    </lineage>
</organism>
<dbReference type="Proteomes" id="UP001566132">
    <property type="component" value="Unassembled WGS sequence"/>
</dbReference>
<comment type="caution">
    <text evidence="2">The sequence shown here is derived from an EMBL/GenBank/DDBJ whole genome shotgun (WGS) entry which is preliminary data.</text>
</comment>
<protein>
    <submittedName>
        <fullName evidence="2">Uncharacterized protein</fullName>
    </submittedName>
</protein>
<feature type="region of interest" description="Disordered" evidence="1">
    <location>
        <begin position="1"/>
        <end position="49"/>
    </location>
</feature>
<name>A0ABD1ECJ6_HYPHA</name>
<reference evidence="2 3" key="1">
    <citation type="submission" date="2024-05" db="EMBL/GenBank/DDBJ databases">
        <title>Genetic variation in Jamaican populations of the coffee berry borer (Hypothenemus hampei).</title>
        <authorList>
            <person name="Errbii M."/>
            <person name="Myrie A."/>
        </authorList>
    </citation>
    <scope>NUCLEOTIDE SEQUENCE [LARGE SCALE GENOMIC DNA]</scope>
    <source>
        <strain evidence="2">JA-Hopewell-2020-01-JO</strain>
        <tissue evidence="2">Whole body</tissue>
    </source>
</reference>
<accession>A0ABD1ECJ6</accession>
<evidence type="ECO:0000313" key="3">
    <source>
        <dbReference type="Proteomes" id="UP001566132"/>
    </source>
</evidence>
<gene>
    <name evidence="2" type="ORF">ABEB36_010591</name>
</gene>
<evidence type="ECO:0000256" key="1">
    <source>
        <dbReference type="SAM" id="MobiDB-lite"/>
    </source>
</evidence>
<keyword evidence="3" id="KW-1185">Reference proteome</keyword>
<dbReference type="AlphaFoldDB" id="A0ABD1ECJ6"/>